<reference evidence="3 4" key="1">
    <citation type="submission" date="2019-12" db="EMBL/GenBank/DDBJ databases">
        <authorList>
            <person name="Huq M.A."/>
        </authorList>
    </citation>
    <scope>NUCLEOTIDE SEQUENCE [LARGE SCALE GENOMIC DNA]</scope>
    <source>
        <strain evidence="3 4">MAH-18</strain>
    </source>
</reference>
<dbReference type="RefSeq" id="WP_181645264.1">
    <property type="nucleotide sequence ID" value="NZ_WSEK01000004.1"/>
</dbReference>
<evidence type="ECO:0000256" key="2">
    <source>
        <dbReference type="ARBA" id="ARBA00023235"/>
    </source>
</evidence>
<comment type="caution">
    <text evidence="3">The sequence shown here is derived from an EMBL/GenBank/DDBJ whole genome shotgun (WGS) entry which is preliminary data.</text>
</comment>
<name>A0A6L6XRN5_9ACTN</name>
<dbReference type="GO" id="GO:0016853">
    <property type="term" value="F:isomerase activity"/>
    <property type="evidence" value="ECO:0007669"/>
    <property type="project" value="UniProtKB-KW"/>
</dbReference>
<dbReference type="InterPro" id="IPR008928">
    <property type="entry name" value="6-hairpin_glycosidase_sf"/>
</dbReference>
<evidence type="ECO:0000313" key="3">
    <source>
        <dbReference type="EMBL" id="MVQ50061.1"/>
    </source>
</evidence>
<accession>A0A6L6XRN5</accession>
<organism evidence="3 4">
    <name type="scientific">Nocardioides agri</name>
    <dbReference type="NCBI Taxonomy" id="2682843"/>
    <lineage>
        <taxon>Bacteria</taxon>
        <taxon>Bacillati</taxon>
        <taxon>Actinomycetota</taxon>
        <taxon>Actinomycetes</taxon>
        <taxon>Propionibacteriales</taxon>
        <taxon>Nocardioidaceae</taxon>
        <taxon>Nocardioides</taxon>
    </lineage>
</organism>
<dbReference type="PANTHER" id="PTHR15108">
    <property type="entry name" value="N-ACYLGLUCOSAMINE-2-EPIMERASE"/>
    <property type="match status" value="1"/>
</dbReference>
<proteinExistence type="inferred from homology"/>
<dbReference type="InterPro" id="IPR012341">
    <property type="entry name" value="6hp_glycosidase-like_sf"/>
</dbReference>
<dbReference type="Gene3D" id="1.50.10.10">
    <property type="match status" value="1"/>
</dbReference>
<dbReference type="AlphaFoldDB" id="A0A6L6XRN5"/>
<dbReference type="GO" id="GO:0005975">
    <property type="term" value="P:carbohydrate metabolic process"/>
    <property type="evidence" value="ECO:0007669"/>
    <property type="project" value="InterPro"/>
</dbReference>
<dbReference type="InterPro" id="IPR010819">
    <property type="entry name" value="AGE/CE"/>
</dbReference>
<dbReference type="Proteomes" id="UP000473525">
    <property type="component" value="Unassembled WGS sequence"/>
</dbReference>
<protein>
    <submittedName>
        <fullName evidence="3">AGE family epimerase/isomerase</fullName>
    </submittedName>
</protein>
<evidence type="ECO:0000256" key="1">
    <source>
        <dbReference type="ARBA" id="ARBA00008558"/>
    </source>
</evidence>
<sequence>MISTPTHRAWLAAETFRLLDFGDRVIHPDGGAAVLGERGDPLLEQPVQLWITARTLHVYALGTLLGVPGSRPVAEAALAGITGRLADAEHGGWRAQAEDVGPKSCYDHAFVLLAASSGVVAGLTGSAELFEDAQRVFLTRFWDDGAGMVVDAWDAAWSAPDPYRGLNSSMHSVEALLATADVTGDRAWLERAARVAARVVELGAAHDWRLPEHFATDWTPVLDHNRDRPADPFKPYGATVGHGLEWSRLLLQVEASGGPRLTDAAVALYDRAVADGWQVDGAPGFVYTTDWAGVPVVRQRMHWVAAEAIAAAAALWRATGEQRYADDYARWWDYAARHLLDHEGGSWWHELDPENRPAAGTWSGKPDLYHAVQACLLPRLPVAPSLATALRHGMLDA</sequence>
<evidence type="ECO:0000313" key="4">
    <source>
        <dbReference type="Proteomes" id="UP000473525"/>
    </source>
</evidence>
<keyword evidence="4" id="KW-1185">Reference proteome</keyword>
<dbReference type="Pfam" id="PF07221">
    <property type="entry name" value="GlcNAc_2-epim"/>
    <property type="match status" value="1"/>
</dbReference>
<keyword evidence="2 3" id="KW-0413">Isomerase</keyword>
<dbReference type="EMBL" id="WSEK01000004">
    <property type="protein sequence ID" value="MVQ50061.1"/>
    <property type="molecule type" value="Genomic_DNA"/>
</dbReference>
<dbReference type="SUPFAM" id="SSF48208">
    <property type="entry name" value="Six-hairpin glycosidases"/>
    <property type="match status" value="1"/>
</dbReference>
<comment type="similarity">
    <text evidence="1">Belongs to the N-acylglucosamine 2-epimerase family.</text>
</comment>
<gene>
    <name evidence="3" type="ORF">GON03_12800</name>
</gene>